<evidence type="ECO:0000313" key="1">
    <source>
        <dbReference type="EMBL" id="MDQ1183166.1"/>
    </source>
</evidence>
<protein>
    <submittedName>
        <fullName evidence="1">Uncharacterized protein</fullName>
    </submittedName>
</protein>
<name>A0ABU0UE08_9HYPH</name>
<dbReference type="Proteomes" id="UP001224781">
    <property type="component" value="Unassembled WGS sequence"/>
</dbReference>
<comment type="caution">
    <text evidence="1">The sequence shown here is derived from an EMBL/GenBank/DDBJ whole genome shotgun (WGS) entry which is preliminary data.</text>
</comment>
<proteinExistence type="predicted"/>
<dbReference type="EMBL" id="JAUTBL010000001">
    <property type="protein sequence ID" value="MDQ1183166.1"/>
    <property type="molecule type" value="Genomic_DNA"/>
</dbReference>
<gene>
    <name evidence="1" type="ORF">QE408_000288</name>
</gene>
<dbReference type="RefSeq" id="WP_306927919.1">
    <property type="nucleotide sequence ID" value="NZ_JAUTBL010000001.1"/>
</dbReference>
<sequence>MNNRQQSPSDLNHTIAKYDAAQNAPLAALGNLLNVLNGGNYSNLPLHVSKLYVRYPEARKVWAKHLLIFPRRFVEVRIDAVQHLTQHEFDQDATAWLIQAKEYATFLGPLAYDRDTDQWVFAFRRKSDAMLFKLAHGGAT</sequence>
<accession>A0ABU0UE08</accession>
<evidence type="ECO:0000313" key="2">
    <source>
        <dbReference type="Proteomes" id="UP001224781"/>
    </source>
</evidence>
<organism evidence="1 2">
    <name type="scientific">Agrobacterium larrymoorei</name>
    <dbReference type="NCBI Taxonomy" id="160699"/>
    <lineage>
        <taxon>Bacteria</taxon>
        <taxon>Pseudomonadati</taxon>
        <taxon>Pseudomonadota</taxon>
        <taxon>Alphaproteobacteria</taxon>
        <taxon>Hyphomicrobiales</taxon>
        <taxon>Rhizobiaceae</taxon>
        <taxon>Rhizobium/Agrobacterium group</taxon>
        <taxon>Agrobacterium</taxon>
    </lineage>
</organism>
<reference evidence="1 2" key="1">
    <citation type="submission" date="2023-07" db="EMBL/GenBank/DDBJ databases">
        <title>Functional and genomic diversity of the sorghum phyllosphere microbiome.</title>
        <authorList>
            <person name="Shade A."/>
        </authorList>
    </citation>
    <scope>NUCLEOTIDE SEQUENCE [LARGE SCALE GENOMIC DNA]</scope>
    <source>
        <strain evidence="1 2">SORGH_AS_1126</strain>
    </source>
</reference>
<keyword evidence="2" id="KW-1185">Reference proteome</keyword>